<sequence>MKNIAIKSLYVAGWFTLLSVVMFWESSSDRVHLIFAWMSSETMVMVGFACIPLAIISALPAMWYGLLITVSYSIKFVRNNSK</sequence>
<dbReference type="Proteomes" id="UP000254938">
    <property type="component" value="Unassembled WGS sequence"/>
</dbReference>
<keyword evidence="1" id="KW-0812">Transmembrane</keyword>
<organism evidence="3 6">
    <name type="scientific">Klebsiella pneumoniae</name>
    <dbReference type="NCBI Taxonomy" id="573"/>
    <lineage>
        <taxon>Bacteria</taxon>
        <taxon>Pseudomonadati</taxon>
        <taxon>Pseudomonadota</taxon>
        <taxon>Gammaproteobacteria</taxon>
        <taxon>Enterobacterales</taxon>
        <taxon>Enterobacteriaceae</taxon>
        <taxon>Klebsiella/Raoultella group</taxon>
        <taxon>Klebsiella</taxon>
        <taxon>Klebsiella pneumoniae complex</taxon>
    </lineage>
</organism>
<dbReference type="RefSeq" id="WP_019705839.1">
    <property type="nucleotide sequence ID" value="NZ_BIKJ01000001.1"/>
</dbReference>
<name>A0A2X3I4U0_KLEPN</name>
<dbReference type="EMBL" id="UGKQ01000007">
    <property type="protein sequence ID" value="STS83268.1"/>
    <property type="molecule type" value="Genomic_DNA"/>
</dbReference>
<dbReference type="Proteomes" id="UP000250675">
    <property type="component" value="Unassembled WGS sequence"/>
</dbReference>
<evidence type="ECO:0000313" key="5">
    <source>
        <dbReference type="EMBL" id="STT93496.1"/>
    </source>
</evidence>
<dbReference type="Proteomes" id="UP000251123">
    <property type="component" value="Unassembled WGS sequence"/>
</dbReference>
<evidence type="ECO:0000313" key="6">
    <source>
        <dbReference type="Proteomes" id="UP000250675"/>
    </source>
</evidence>
<evidence type="ECO:0000313" key="2">
    <source>
        <dbReference type="EMBL" id="SPX56020.1"/>
    </source>
</evidence>
<accession>A0A2X3I4U0</accession>
<dbReference type="AlphaFoldDB" id="A0A2X3I4U0"/>
<feature type="transmembrane region" description="Helical" evidence="1">
    <location>
        <begin position="44"/>
        <end position="72"/>
    </location>
</feature>
<reference evidence="6 7" key="1">
    <citation type="submission" date="2018-06" db="EMBL/GenBank/DDBJ databases">
        <authorList>
            <consortium name="Pathogen Informatics"/>
            <person name="Doyle S."/>
        </authorList>
    </citation>
    <scope>NUCLEOTIDE SEQUENCE [LARGE SCALE GENOMIC DNA]</scope>
    <source>
        <strain evidence="5 8">NCTC5052</strain>
        <strain evidence="4 9">NCTC9140</strain>
        <strain evidence="2 7">NCTC9601</strain>
        <strain evidence="3 6">NCTC9645</strain>
    </source>
</reference>
<keyword evidence="1" id="KW-1133">Transmembrane helix</keyword>
<keyword evidence="1" id="KW-0472">Membrane</keyword>
<dbReference type="EMBL" id="UGLJ01000002">
    <property type="protein sequence ID" value="STT93496.1"/>
    <property type="molecule type" value="Genomic_DNA"/>
</dbReference>
<evidence type="ECO:0000256" key="1">
    <source>
        <dbReference type="SAM" id="Phobius"/>
    </source>
</evidence>
<feature type="transmembrane region" description="Helical" evidence="1">
    <location>
        <begin position="7"/>
        <end position="24"/>
    </location>
</feature>
<evidence type="ECO:0000313" key="4">
    <source>
        <dbReference type="EMBL" id="STS83268.1"/>
    </source>
</evidence>
<evidence type="ECO:0000313" key="3">
    <source>
        <dbReference type="EMBL" id="SQC87558.1"/>
    </source>
</evidence>
<dbReference type="EMBL" id="UASN01000020">
    <property type="protein sequence ID" value="SPX56020.1"/>
    <property type="molecule type" value="Genomic_DNA"/>
</dbReference>
<evidence type="ECO:0000313" key="9">
    <source>
        <dbReference type="Proteomes" id="UP000254938"/>
    </source>
</evidence>
<dbReference type="Proteomes" id="UP000254103">
    <property type="component" value="Unassembled WGS sequence"/>
</dbReference>
<protein>
    <submittedName>
        <fullName evidence="3">Uncharacterized protein</fullName>
    </submittedName>
</protein>
<evidence type="ECO:0000313" key="8">
    <source>
        <dbReference type="Proteomes" id="UP000254103"/>
    </source>
</evidence>
<evidence type="ECO:0000313" key="7">
    <source>
        <dbReference type="Proteomes" id="UP000251123"/>
    </source>
</evidence>
<proteinExistence type="predicted"/>
<dbReference type="EMBL" id="UASO01000010">
    <property type="protein sequence ID" value="SQC87558.1"/>
    <property type="molecule type" value="Genomic_DNA"/>
</dbReference>
<gene>
    <name evidence="5" type="ORF">NCTC5052_01892</name>
    <name evidence="4" type="ORF">NCTC9140_05027</name>
    <name evidence="2" type="ORF">NCTC9601_03208</name>
    <name evidence="3" type="ORF">NCTC9645_05691</name>
</gene>